<organism evidence="1">
    <name type="scientific">Anguilla anguilla</name>
    <name type="common">European freshwater eel</name>
    <name type="synonym">Muraena anguilla</name>
    <dbReference type="NCBI Taxonomy" id="7936"/>
    <lineage>
        <taxon>Eukaryota</taxon>
        <taxon>Metazoa</taxon>
        <taxon>Chordata</taxon>
        <taxon>Craniata</taxon>
        <taxon>Vertebrata</taxon>
        <taxon>Euteleostomi</taxon>
        <taxon>Actinopterygii</taxon>
        <taxon>Neopterygii</taxon>
        <taxon>Teleostei</taxon>
        <taxon>Anguilliformes</taxon>
        <taxon>Anguillidae</taxon>
        <taxon>Anguilla</taxon>
    </lineage>
</organism>
<reference evidence="1" key="1">
    <citation type="submission" date="2014-11" db="EMBL/GenBank/DDBJ databases">
        <authorList>
            <person name="Amaro Gonzalez C."/>
        </authorList>
    </citation>
    <scope>NUCLEOTIDE SEQUENCE</scope>
</reference>
<proteinExistence type="predicted"/>
<dbReference type="EMBL" id="GBXM01018435">
    <property type="protein sequence ID" value="JAH90142.1"/>
    <property type="molecule type" value="Transcribed_RNA"/>
</dbReference>
<evidence type="ECO:0000313" key="1">
    <source>
        <dbReference type="EMBL" id="JAH90142.1"/>
    </source>
</evidence>
<dbReference type="AlphaFoldDB" id="A0A0E9WIE6"/>
<reference evidence="1" key="2">
    <citation type="journal article" date="2015" name="Fish Shellfish Immunol.">
        <title>Early steps in the European eel (Anguilla anguilla)-Vibrio vulnificus interaction in the gills: Role of the RtxA13 toxin.</title>
        <authorList>
            <person name="Callol A."/>
            <person name="Pajuelo D."/>
            <person name="Ebbesson L."/>
            <person name="Teles M."/>
            <person name="MacKenzie S."/>
            <person name="Amaro C."/>
        </authorList>
    </citation>
    <scope>NUCLEOTIDE SEQUENCE</scope>
</reference>
<protein>
    <submittedName>
        <fullName evidence="1">Uncharacterized protein</fullName>
    </submittedName>
</protein>
<name>A0A0E9WIE6_ANGAN</name>
<accession>A0A0E9WIE6</accession>
<sequence>MTLSQREDLKLFIVTLSKIRSASESVTTIAGQCKV</sequence>